<comment type="caution">
    <text evidence="1">The sequence shown here is derived from an EMBL/GenBank/DDBJ whole genome shotgun (WGS) entry which is preliminary data.</text>
</comment>
<name>A0ABM8VPY6_9BACL</name>
<organism evidence="1 2">
    <name type="scientific">Paenibacillus allorhizosphaerae</name>
    <dbReference type="NCBI Taxonomy" id="2849866"/>
    <lineage>
        <taxon>Bacteria</taxon>
        <taxon>Bacillati</taxon>
        <taxon>Bacillota</taxon>
        <taxon>Bacilli</taxon>
        <taxon>Bacillales</taxon>
        <taxon>Paenibacillaceae</taxon>
        <taxon>Paenibacillus</taxon>
    </lineage>
</organism>
<gene>
    <name evidence="1" type="ORF">PAECIP111802_05426</name>
</gene>
<evidence type="ECO:0000313" key="2">
    <source>
        <dbReference type="Proteomes" id="UP000730618"/>
    </source>
</evidence>
<protein>
    <submittedName>
        <fullName evidence="1">Uncharacterized protein</fullName>
    </submittedName>
</protein>
<keyword evidence="2" id="KW-1185">Reference proteome</keyword>
<sequence>MQYNLMSKHRRKLHLVSRMPAPSNLEPPFGLLQFPGRLL</sequence>
<dbReference type="Proteomes" id="UP000730618">
    <property type="component" value="Unassembled WGS sequence"/>
</dbReference>
<reference evidence="1 2" key="1">
    <citation type="submission" date="2021-06" db="EMBL/GenBank/DDBJ databases">
        <authorList>
            <person name="Criscuolo A."/>
        </authorList>
    </citation>
    <scope>NUCLEOTIDE SEQUENCE [LARGE SCALE GENOMIC DNA]</scope>
    <source>
        <strain evidence="2">CIP 111802</strain>
    </source>
</reference>
<accession>A0ABM8VPY6</accession>
<evidence type="ECO:0000313" key="1">
    <source>
        <dbReference type="EMBL" id="CAG7653203.1"/>
    </source>
</evidence>
<proteinExistence type="predicted"/>
<dbReference type="EMBL" id="CAJVCE010000019">
    <property type="protein sequence ID" value="CAG7653203.1"/>
    <property type="molecule type" value="Genomic_DNA"/>
</dbReference>